<feature type="domain" description="DUF4435" evidence="1">
    <location>
        <begin position="25"/>
        <end position="247"/>
    </location>
</feature>
<dbReference type="Proteomes" id="UP001158087">
    <property type="component" value="Unassembled WGS sequence"/>
</dbReference>
<reference evidence="2" key="1">
    <citation type="submission" date="2022-09" db="EMBL/GenBank/DDBJ databases">
        <title>Intensive care unit water sources are persistently colonized with multi-drug resistant bacteria and are the site of extensive horizontal gene transfer of antibiotic resistance genes.</title>
        <authorList>
            <person name="Diorio-Toth L."/>
        </authorList>
    </citation>
    <scope>NUCLEOTIDE SEQUENCE</scope>
    <source>
        <strain evidence="2">GD04153</strain>
    </source>
</reference>
<proteinExistence type="predicted"/>
<comment type="caution">
    <text evidence="2">The sequence shown here is derived from an EMBL/GenBank/DDBJ whole genome shotgun (WGS) entry which is preliminary data.</text>
</comment>
<evidence type="ECO:0000313" key="2">
    <source>
        <dbReference type="EMBL" id="MDH0125769.1"/>
    </source>
</evidence>
<organism evidence="2 3">
    <name type="scientific">Brucella intermedia GD04153</name>
    <dbReference type="NCBI Taxonomy" id="2975438"/>
    <lineage>
        <taxon>Bacteria</taxon>
        <taxon>Pseudomonadati</taxon>
        <taxon>Pseudomonadota</taxon>
        <taxon>Alphaproteobacteria</taxon>
        <taxon>Hyphomicrobiales</taxon>
        <taxon>Brucellaceae</taxon>
        <taxon>Brucella/Ochrobactrum group</taxon>
        <taxon>Brucella</taxon>
    </lineage>
</organism>
<evidence type="ECO:0000259" key="1">
    <source>
        <dbReference type="Pfam" id="PF14491"/>
    </source>
</evidence>
<sequence length="284" mass="31981">MRLQYSSRAAKAIGVLKKPYNSLEIYVEDTSSQNMWLRIFQAVVPRTIKLRSVNMLGGREQVLAACRLDQNDDGRKRIYIIDGDFDFLRGKGKPKLKYLYRLKAYCAENLLISNDNIADVALDCTSTSSLKEIAGKTDLEGEILRPISALRSLFVVYATAFELNSGQKTVGFSVQNLLISSPNSVQLCEIKIRKRCIDVLRALCRSHTVDVVRSKRKAIARNATSLSLHQVVSGKDYILPLVLLYLKRTYGYKGTIDHLRGRLSKNFSPSTEPYLARRLSELAA</sequence>
<protein>
    <submittedName>
        <fullName evidence="2">DUF4435 domain-containing protein</fullName>
    </submittedName>
</protein>
<dbReference type="InterPro" id="IPR029492">
    <property type="entry name" value="DUF4435"/>
</dbReference>
<accession>A0AA42KNC2</accession>
<dbReference type="EMBL" id="JAODYY010000008">
    <property type="protein sequence ID" value="MDH0125769.1"/>
    <property type="molecule type" value="Genomic_DNA"/>
</dbReference>
<dbReference type="Pfam" id="PF14491">
    <property type="entry name" value="DUF4435"/>
    <property type="match status" value="1"/>
</dbReference>
<gene>
    <name evidence="2" type="ORF">N7376_17330</name>
</gene>
<evidence type="ECO:0000313" key="3">
    <source>
        <dbReference type="Proteomes" id="UP001158087"/>
    </source>
</evidence>
<name>A0AA42KNC2_9HYPH</name>
<dbReference type="AlphaFoldDB" id="A0AA42KNC2"/>